<feature type="transmembrane region" description="Helical" evidence="1">
    <location>
        <begin position="20"/>
        <end position="38"/>
    </location>
</feature>
<accession>G7Y9M2</accession>
<dbReference type="AlphaFoldDB" id="G7Y9M2"/>
<dbReference type="InterPro" id="IPR043130">
    <property type="entry name" value="CDP-OH_PTrfase_TM_dom"/>
</dbReference>
<evidence type="ECO:0000313" key="2">
    <source>
        <dbReference type="EMBL" id="GAA49657.1"/>
    </source>
</evidence>
<keyword evidence="1" id="KW-0812">Transmembrane</keyword>
<keyword evidence="1" id="KW-0472">Membrane</keyword>
<proteinExistence type="predicted"/>
<sequence>MAVENDPDIEGRGENYVPFFYYANIVGSKLGAILDTLADRCADMCLLCCLSTFYVDYMFLFMMIMFLDISSHWIHVHRYVSSIPNALRTNSSATWQMQVGVTKMLIPLAHTC</sequence>
<gene>
    <name evidence="2" type="ORF">CLF_103362</name>
</gene>
<dbReference type="Gene3D" id="1.20.120.1760">
    <property type="match status" value="1"/>
</dbReference>
<evidence type="ECO:0000313" key="3">
    <source>
        <dbReference type="Proteomes" id="UP000008909"/>
    </source>
</evidence>
<keyword evidence="1" id="KW-1133">Transmembrane helix</keyword>
<dbReference type="Proteomes" id="UP000008909">
    <property type="component" value="Unassembled WGS sequence"/>
</dbReference>
<dbReference type="GO" id="GO:0016740">
    <property type="term" value="F:transferase activity"/>
    <property type="evidence" value="ECO:0007669"/>
    <property type="project" value="UniProtKB-KW"/>
</dbReference>
<organism evidence="2 3">
    <name type="scientific">Clonorchis sinensis</name>
    <name type="common">Chinese liver fluke</name>
    <dbReference type="NCBI Taxonomy" id="79923"/>
    <lineage>
        <taxon>Eukaryota</taxon>
        <taxon>Metazoa</taxon>
        <taxon>Spiralia</taxon>
        <taxon>Lophotrochozoa</taxon>
        <taxon>Platyhelminthes</taxon>
        <taxon>Trematoda</taxon>
        <taxon>Digenea</taxon>
        <taxon>Opisthorchiida</taxon>
        <taxon>Opisthorchiata</taxon>
        <taxon>Opisthorchiidae</taxon>
        <taxon>Clonorchis</taxon>
    </lineage>
</organism>
<keyword evidence="2" id="KW-0808">Transferase</keyword>
<feature type="transmembrane region" description="Helical" evidence="1">
    <location>
        <begin position="45"/>
        <end position="67"/>
    </location>
</feature>
<dbReference type="EMBL" id="DF142975">
    <property type="protein sequence ID" value="GAA49657.1"/>
    <property type="molecule type" value="Genomic_DNA"/>
</dbReference>
<reference evidence="2" key="1">
    <citation type="journal article" date="2011" name="Genome Biol.">
        <title>The draft genome of the carcinogenic human liver fluke Clonorchis sinensis.</title>
        <authorList>
            <person name="Wang X."/>
            <person name="Chen W."/>
            <person name="Huang Y."/>
            <person name="Sun J."/>
            <person name="Men J."/>
            <person name="Liu H."/>
            <person name="Luo F."/>
            <person name="Guo L."/>
            <person name="Lv X."/>
            <person name="Deng C."/>
            <person name="Zhou C."/>
            <person name="Fan Y."/>
            <person name="Li X."/>
            <person name="Huang L."/>
            <person name="Hu Y."/>
            <person name="Liang C."/>
            <person name="Hu X."/>
            <person name="Xu J."/>
            <person name="Yu X."/>
        </authorList>
    </citation>
    <scope>NUCLEOTIDE SEQUENCE [LARGE SCALE GENOMIC DNA]</scope>
    <source>
        <strain evidence="2">Henan</strain>
    </source>
</reference>
<evidence type="ECO:0000256" key="1">
    <source>
        <dbReference type="SAM" id="Phobius"/>
    </source>
</evidence>
<reference key="2">
    <citation type="submission" date="2011-10" db="EMBL/GenBank/DDBJ databases">
        <title>The genome and transcriptome sequence of Clonorchis sinensis provide insights into the carcinogenic liver fluke.</title>
        <authorList>
            <person name="Wang X."/>
            <person name="Huang Y."/>
            <person name="Chen W."/>
            <person name="Liu H."/>
            <person name="Guo L."/>
            <person name="Chen Y."/>
            <person name="Luo F."/>
            <person name="Zhou W."/>
            <person name="Sun J."/>
            <person name="Mao Q."/>
            <person name="Liang P."/>
            <person name="Zhou C."/>
            <person name="Tian Y."/>
            <person name="Men J."/>
            <person name="Lv X."/>
            <person name="Huang L."/>
            <person name="Zhou J."/>
            <person name="Hu Y."/>
            <person name="Li R."/>
            <person name="Zhang F."/>
            <person name="Lei H."/>
            <person name="Li X."/>
            <person name="Hu X."/>
            <person name="Liang C."/>
            <person name="Xu J."/>
            <person name="Wu Z."/>
            <person name="Yu X."/>
        </authorList>
    </citation>
    <scope>NUCLEOTIDE SEQUENCE</scope>
    <source>
        <strain>Henan</strain>
    </source>
</reference>
<keyword evidence="3" id="KW-1185">Reference proteome</keyword>
<name>G7Y9M2_CLOSI</name>
<protein>
    <submittedName>
        <fullName evidence="2">CDP-diacylglycerol--inositol 3-phosphatidyltransferase</fullName>
    </submittedName>
</protein>